<gene>
    <name evidence="2" type="ORF">LL252_10850</name>
</gene>
<protein>
    <submittedName>
        <fullName evidence="2">Uncharacterized protein</fullName>
    </submittedName>
</protein>
<feature type="signal peptide" evidence="1">
    <location>
        <begin position="1"/>
        <end position="49"/>
    </location>
</feature>
<organism evidence="2 3">
    <name type="scientific">Alloalcanivorax marinus</name>
    <dbReference type="NCBI Taxonomy" id="1177169"/>
    <lineage>
        <taxon>Bacteria</taxon>
        <taxon>Pseudomonadati</taxon>
        <taxon>Pseudomonadota</taxon>
        <taxon>Gammaproteobacteria</taxon>
        <taxon>Oceanospirillales</taxon>
        <taxon>Alcanivoracaceae</taxon>
        <taxon>Alloalcanivorax</taxon>
    </lineage>
</organism>
<sequence>MHLRNDSSITSAIILGRQRVKRSKIHKPRTGKVRSLLFLAALLCAPALAETGPESEFKAKMERCKLLEQFGETIMVARQKGWALSDTLELLNQDSSMPMLNTIAMKAWEVPRFSSEQLQQRAVNDFKDGIFRGCMDD</sequence>
<comment type="caution">
    <text evidence="2">The sequence shown here is derived from an EMBL/GenBank/DDBJ whole genome shotgun (WGS) entry which is preliminary data.</text>
</comment>
<keyword evidence="1" id="KW-0732">Signal</keyword>
<evidence type="ECO:0000313" key="3">
    <source>
        <dbReference type="Proteomes" id="UP001108027"/>
    </source>
</evidence>
<dbReference type="AlphaFoldDB" id="A0A9Q3UP68"/>
<dbReference type="Proteomes" id="UP001108027">
    <property type="component" value="Unassembled WGS sequence"/>
</dbReference>
<name>A0A9Q3UP68_9GAMM</name>
<proteinExistence type="predicted"/>
<keyword evidence="3" id="KW-1185">Reference proteome</keyword>
<feature type="chain" id="PRO_5040389107" evidence="1">
    <location>
        <begin position="50"/>
        <end position="137"/>
    </location>
</feature>
<evidence type="ECO:0000313" key="2">
    <source>
        <dbReference type="EMBL" id="MCC4309069.1"/>
    </source>
</evidence>
<dbReference type="EMBL" id="JAJGNA010000011">
    <property type="protein sequence ID" value="MCC4309069.1"/>
    <property type="molecule type" value="Genomic_DNA"/>
</dbReference>
<evidence type="ECO:0000256" key="1">
    <source>
        <dbReference type="SAM" id="SignalP"/>
    </source>
</evidence>
<reference evidence="2" key="1">
    <citation type="submission" date="2021-10" db="EMBL/GenBank/DDBJ databases">
        <title>The diversity and Nitrogen Metabolism of Culturable Nitrate-Utilizing Bacteria Within the Oxygen Minimum Zone of the Changjiang (Yangtze River)Estuary.</title>
        <authorList>
            <person name="Zhang D."/>
            <person name="Zheng J."/>
            <person name="Liu S."/>
            <person name="He W."/>
        </authorList>
    </citation>
    <scope>NUCLEOTIDE SEQUENCE</scope>
    <source>
        <strain evidence="2">FXH-223</strain>
    </source>
</reference>
<dbReference type="RefSeq" id="WP_228234018.1">
    <property type="nucleotide sequence ID" value="NZ_JAJGNA010000011.1"/>
</dbReference>
<accession>A0A9Q3UP68</accession>